<comment type="similarity">
    <text evidence="2">Belongs to the glycosyl hydrolase 51 family.</text>
</comment>
<dbReference type="GO" id="GO:0046373">
    <property type="term" value="P:L-arabinose metabolic process"/>
    <property type="evidence" value="ECO:0007669"/>
    <property type="project" value="InterPro"/>
</dbReference>
<dbReference type="PANTHER" id="PTHR31776:SF26">
    <property type="entry name" value="SECRETED ARABINOSIDASE"/>
    <property type="match status" value="1"/>
</dbReference>
<dbReference type="SUPFAM" id="SSF51445">
    <property type="entry name" value="(Trans)glycosidases"/>
    <property type="match status" value="1"/>
</dbReference>
<dbReference type="SUPFAM" id="SSF49899">
    <property type="entry name" value="Concanavalin A-like lectins/glucanases"/>
    <property type="match status" value="1"/>
</dbReference>
<feature type="domain" description="Alpha-L-arabinofuranosidase C-terminal" evidence="6">
    <location>
        <begin position="441"/>
        <end position="786"/>
    </location>
</feature>
<keyword evidence="5" id="KW-0378">Hydrolase</keyword>
<organism evidence="7 8">
    <name type="scientific">Paenibacillus arenilitoris</name>
    <dbReference type="NCBI Taxonomy" id="2772299"/>
    <lineage>
        <taxon>Bacteria</taxon>
        <taxon>Bacillati</taxon>
        <taxon>Bacillota</taxon>
        <taxon>Bacilli</taxon>
        <taxon>Bacillales</taxon>
        <taxon>Paenibacillaceae</taxon>
        <taxon>Paenibacillus</taxon>
    </lineage>
</organism>
<sequence length="799" mass="89228">MSEQAAITVYARERGAELGDLFGIFFEDLNHAADGGLYAELVQNRSFEFDPIDHPDYDALTAWEKVERGGGKASLTIGETDPVNARNRHYAVIEIETEGGGVGLMNRGFNTGIPVKQGESYAFSVYARRDGSVGEPVRVTLEGADGQVYGQAVLHVGSSEWAKYEAVITADATDYGGRLAIVTKGSGRLCLDLVSLFPVRTFRGRSNGLREDIASLIADLKPKFMRFPGGCLVHDGSLDADDRDSMYRWKNTIGPLEERPARRNNWRYNQTLGLGYYEYFLFCEDIGAKPIPILPAGYDPHHKRIVPLDELQPWIDDALDLIEFARGDASTEWGGIRAKLGHPEPFGLEYIGIGNEEVGEPFFERYAYFHRAIKAKYPDIKVINSSGPFAAGGEYERGWASARENGSDLVDEHYYQSPEWFLANYDRYDRFKADESKVFLGEYASWGNTYYNALAEAAFMTGLEKNAHAVGLACYAPMLCNVDYINWKPDMIWFNNREAFGTANYYVQQLFMHHQGDHLLKIEASGLRKPAARPPAPIAGALSLGTELGTVQYWDIRLVNDDTGETLHFEGLNETLTDSREDRERGSAKRSLGLGRTDWERYTLHLKAKKHSGPRGFYIHFGQSDEHNHFTWEFGGWQNQDSVVVSKVSGRGSCLTQSLLTVETGTEYELALSVSGRSIRTYVNGELINETEDRLPVIEPLYYTASADRSTGDVIVKVVNVQDENVCADVVVAGSPASLAAAEVFELSGHGLDEENDFESPKRIAPKRRELRMSDNRIAYEFPKHSVTIFRVKETGAGR</sequence>
<dbReference type="InterPro" id="IPR013780">
    <property type="entry name" value="Glyco_hydro_b"/>
</dbReference>
<name>A0A927CJR5_9BACL</name>
<comment type="catalytic activity">
    <reaction evidence="1">
        <text>Hydrolysis of terminal non-reducing alpha-L-arabinofuranoside residues in alpha-L-arabinosides.</text>
        <dbReference type="EC" id="3.2.1.55"/>
    </reaction>
</comment>
<evidence type="ECO:0000256" key="5">
    <source>
        <dbReference type="ARBA" id="ARBA00022801"/>
    </source>
</evidence>
<dbReference type="Gene3D" id="3.20.20.80">
    <property type="entry name" value="Glycosidases"/>
    <property type="match status" value="1"/>
</dbReference>
<dbReference type="PANTHER" id="PTHR31776">
    <property type="entry name" value="ALPHA-L-ARABINOFURANOSIDASE 1"/>
    <property type="match status" value="1"/>
</dbReference>
<dbReference type="InterPro" id="IPR010720">
    <property type="entry name" value="Alpha-L-AF_C"/>
</dbReference>
<dbReference type="InterPro" id="IPR055235">
    <property type="entry name" value="ASD1_cat"/>
</dbReference>
<dbReference type="Gene3D" id="2.60.40.1180">
    <property type="entry name" value="Golgi alpha-mannosidase II"/>
    <property type="match status" value="1"/>
</dbReference>
<dbReference type="InterPro" id="IPR017853">
    <property type="entry name" value="GH"/>
</dbReference>
<dbReference type="InterPro" id="IPR003305">
    <property type="entry name" value="CenC_carb-bd"/>
</dbReference>
<dbReference type="RefSeq" id="WP_190857476.1">
    <property type="nucleotide sequence ID" value="NZ_JACXIY010000001.1"/>
</dbReference>
<keyword evidence="4" id="KW-0732">Signal</keyword>
<proteinExistence type="inferred from homology"/>
<gene>
    <name evidence="7" type="ORF">IDH41_01125</name>
</gene>
<evidence type="ECO:0000256" key="1">
    <source>
        <dbReference type="ARBA" id="ARBA00001462"/>
    </source>
</evidence>
<comment type="caution">
    <text evidence="7">The sequence shown here is derived from an EMBL/GenBank/DDBJ whole genome shotgun (WGS) entry which is preliminary data.</text>
</comment>
<dbReference type="Pfam" id="PF22848">
    <property type="entry name" value="ASD1_dom"/>
    <property type="match status" value="1"/>
</dbReference>
<dbReference type="Proteomes" id="UP000632125">
    <property type="component" value="Unassembled WGS sequence"/>
</dbReference>
<dbReference type="SMART" id="SM00813">
    <property type="entry name" value="Alpha-L-AF_C"/>
    <property type="match status" value="1"/>
</dbReference>
<dbReference type="Pfam" id="PF02018">
    <property type="entry name" value="CBM_4_9"/>
    <property type="match status" value="1"/>
</dbReference>
<reference evidence="7" key="1">
    <citation type="submission" date="2020-09" db="EMBL/GenBank/DDBJ databases">
        <title>A novel bacterium of genus Paenibacillus, isolated from South China Sea.</title>
        <authorList>
            <person name="Huang H."/>
            <person name="Mo K."/>
            <person name="Hu Y."/>
        </authorList>
    </citation>
    <scope>NUCLEOTIDE SEQUENCE</scope>
    <source>
        <strain evidence="7">IB182493</strain>
    </source>
</reference>
<dbReference type="GO" id="GO:0046556">
    <property type="term" value="F:alpha-L-arabinofuranosidase activity"/>
    <property type="evidence" value="ECO:0007669"/>
    <property type="project" value="UniProtKB-EC"/>
</dbReference>
<dbReference type="InterPro" id="IPR013320">
    <property type="entry name" value="ConA-like_dom_sf"/>
</dbReference>
<dbReference type="EC" id="3.2.1.55" evidence="3"/>
<evidence type="ECO:0000256" key="4">
    <source>
        <dbReference type="ARBA" id="ARBA00022729"/>
    </source>
</evidence>
<dbReference type="Gene3D" id="2.60.120.260">
    <property type="entry name" value="Galactose-binding domain-like"/>
    <property type="match status" value="1"/>
</dbReference>
<dbReference type="AlphaFoldDB" id="A0A927CJR5"/>
<evidence type="ECO:0000313" key="7">
    <source>
        <dbReference type="EMBL" id="MBD2867161.1"/>
    </source>
</evidence>
<keyword evidence="8" id="KW-1185">Reference proteome</keyword>
<evidence type="ECO:0000259" key="6">
    <source>
        <dbReference type="SMART" id="SM00813"/>
    </source>
</evidence>
<dbReference type="SUPFAM" id="SSF51011">
    <property type="entry name" value="Glycosyl hydrolase domain"/>
    <property type="match status" value="1"/>
</dbReference>
<dbReference type="InterPro" id="IPR008979">
    <property type="entry name" value="Galactose-bd-like_sf"/>
</dbReference>
<evidence type="ECO:0000256" key="2">
    <source>
        <dbReference type="ARBA" id="ARBA00007186"/>
    </source>
</evidence>
<dbReference type="EMBL" id="JACXIY010000001">
    <property type="protein sequence ID" value="MBD2867161.1"/>
    <property type="molecule type" value="Genomic_DNA"/>
</dbReference>
<dbReference type="Pfam" id="PF06964">
    <property type="entry name" value="Alpha-L-AF_C"/>
    <property type="match status" value="1"/>
</dbReference>
<evidence type="ECO:0000256" key="3">
    <source>
        <dbReference type="ARBA" id="ARBA00012670"/>
    </source>
</evidence>
<evidence type="ECO:0000313" key="8">
    <source>
        <dbReference type="Proteomes" id="UP000632125"/>
    </source>
</evidence>
<protein>
    <recommendedName>
        <fullName evidence="3">non-reducing end alpha-L-arabinofuranosidase</fullName>
        <ecNumber evidence="3">3.2.1.55</ecNumber>
    </recommendedName>
</protein>
<accession>A0A927CJR5</accession>
<dbReference type="SUPFAM" id="SSF49785">
    <property type="entry name" value="Galactose-binding domain-like"/>
    <property type="match status" value="1"/>
</dbReference>
<dbReference type="InterPro" id="IPR051563">
    <property type="entry name" value="Glycosyl_Hydrolase_51"/>
</dbReference>